<gene>
    <name evidence="2" type="ORF">KC19_11G066400</name>
</gene>
<proteinExistence type="predicted"/>
<feature type="compositionally biased region" description="Polar residues" evidence="1">
    <location>
        <begin position="70"/>
        <end position="80"/>
    </location>
</feature>
<sequence>MANLYDAYDKKSDKQGLGWADQWDYKQNDKYGHEGRDSEAKTGNKEKLAKVKQAASAGVDKTKQVVTSGAQKVKSGTTSGIRWIKEKVQRKPTGPHFDGA</sequence>
<evidence type="ECO:0000313" key="3">
    <source>
        <dbReference type="Proteomes" id="UP000822688"/>
    </source>
</evidence>
<evidence type="ECO:0000256" key="1">
    <source>
        <dbReference type="SAM" id="MobiDB-lite"/>
    </source>
</evidence>
<dbReference type="PANTHER" id="PTHR33386:SF5">
    <property type="entry name" value="OS02G0740600 PROTEIN"/>
    <property type="match status" value="1"/>
</dbReference>
<dbReference type="Proteomes" id="UP000822688">
    <property type="component" value="Chromosome 11"/>
</dbReference>
<evidence type="ECO:0000313" key="2">
    <source>
        <dbReference type="EMBL" id="KAG0556603.1"/>
    </source>
</evidence>
<feature type="region of interest" description="Disordered" evidence="1">
    <location>
        <begin position="70"/>
        <end position="100"/>
    </location>
</feature>
<dbReference type="EMBL" id="CM026432">
    <property type="protein sequence ID" value="KAG0556603.1"/>
    <property type="molecule type" value="Genomic_DNA"/>
</dbReference>
<reference evidence="2 3" key="1">
    <citation type="submission" date="2020-06" db="EMBL/GenBank/DDBJ databases">
        <title>WGS assembly of Ceratodon purpureus strain R40.</title>
        <authorList>
            <person name="Carey S.B."/>
            <person name="Jenkins J."/>
            <person name="Shu S."/>
            <person name="Lovell J.T."/>
            <person name="Sreedasyam A."/>
            <person name="Maumus F."/>
            <person name="Tiley G.P."/>
            <person name="Fernandez-Pozo N."/>
            <person name="Barry K."/>
            <person name="Chen C."/>
            <person name="Wang M."/>
            <person name="Lipzen A."/>
            <person name="Daum C."/>
            <person name="Saski C.A."/>
            <person name="Payton A.C."/>
            <person name="Mcbreen J.C."/>
            <person name="Conrad R.E."/>
            <person name="Kollar L.M."/>
            <person name="Olsson S."/>
            <person name="Huttunen S."/>
            <person name="Landis J.B."/>
            <person name="Wickett N.J."/>
            <person name="Johnson M.G."/>
            <person name="Rensing S.A."/>
            <person name="Grimwood J."/>
            <person name="Schmutz J."/>
            <person name="Mcdaniel S.F."/>
        </authorList>
    </citation>
    <scope>NUCLEOTIDE SEQUENCE [LARGE SCALE GENOMIC DNA]</scope>
    <source>
        <strain evidence="2 3">R40</strain>
    </source>
</reference>
<keyword evidence="3" id="KW-1185">Reference proteome</keyword>
<dbReference type="AlphaFoldDB" id="A0A8T0GBW9"/>
<feature type="compositionally biased region" description="Basic and acidic residues" evidence="1">
    <location>
        <begin position="23"/>
        <end position="49"/>
    </location>
</feature>
<dbReference type="PANTHER" id="PTHR33386">
    <property type="entry name" value="OS02G0740600 PROTEIN"/>
    <property type="match status" value="1"/>
</dbReference>
<feature type="region of interest" description="Disordered" evidence="1">
    <location>
        <begin position="1"/>
        <end position="57"/>
    </location>
</feature>
<comment type="caution">
    <text evidence="2">The sequence shown here is derived from an EMBL/GenBank/DDBJ whole genome shotgun (WGS) entry which is preliminary data.</text>
</comment>
<name>A0A8T0GBW9_CERPU</name>
<organism evidence="2 3">
    <name type="scientific">Ceratodon purpureus</name>
    <name type="common">Fire moss</name>
    <name type="synonym">Dicranum purpureum</name>
    <dbReference type="NCBI Taxonomy" id="3225"/>
    <lineage>
        <taxon>Eukaryota</taxon>
        <taxon>Viridiplantae</taxon>
        <taxon>Streptophyta</taxon>
        <taxon>Embryophyta</taxon>
        <taxon>Bryophyta</taxon>
        <taxon>Bryophytina</taxon>
        <taxon>Bryopsida</taxon>
        <taxon>Dicranidae</taxon>
        <taxon>Pseudoditrichales</taxon>
        <taxon>Ditrichaceae</taxon>
        <taxon>Ceratodon</taxon>
    </lineage>
</organism>
<accession>A0A8T0GBW9</accession>
<protein>
    <submittedName>
        <fullName evidence="2">Uncharacterized protein</fullName>
    </submittedName>
</protein>